<feature type="compositionally biased region" description="Basic and acidic residues" evidence="1">
    <location>
        <begin position="487"/>
        <end position="501"/>
    </location>
</feature>
<evidence type="ECO:0000313" key="9">
    <source>
        <dbReference type="EMBL" id="CAF4544463.1"/>
    </source>
</evidence>
<feature type="compositionally biased region" description="Low complexity" evidence="1">
    <location>
        <begin position="564"/>
        <end position="586"/>
    </location>
</feature>
<feature type="region of interest" description="Disordered" evidence="1">
    <location>
        <begin position="88"/>
        <end position="112"/>
    </location>
</feature>
<dbReference type="OrthoDB" id="10037542at2759"/>
<evidence type="ECO:0000313" key="6">
    <source>
        <dbReference type="EMBL" id="CAF3693365.1"/>
    </source>
</evidence>
<dbReference type="Proteomes" id="UP000663862">
    <property type="component" value="Unassembled WGS sequence"/>
</dbReference>
<dbReference type="EMBL" id="CAJNYU010003695">
    <property type="protein sequence ID" value="CAF3693365.1"/>
    <property type="molecule type" value="Genomic_DNA"/>
</dbReference>
<organism evidence="8 11">
    <name type="scientific">Rotaria socialis</name>
    <dbReference type="NCBI Taxonomy" id="392032"/>
    <lineage>
        <taxon>Eukaryota</taxon>
        <taxon>Metazoa</taxon>
        <taxon>Spiralia</taxon>
        <taxon>Gnathifera</taxon>
        <taxon>Rotifera</taxon>
        <taxon>Eurotatoria</taxon>
        <taxon>Bdelloidea</taxon>
        <taxon>Philodinida</taxon>
        <taxon>Philodinidae</taxon>
        <taxon>Rotaria</taxon>
    </lineage>
</organism>
<feature type="compositionally biased region" description="Polar residues" evidence="1">
    <location>
        <begin position="89"/>
        <end position="112"/>
    </location>
</feature>
<proteinExistence type="predicted"/>
<accession>A0A820PP72</accession>
<dbReference type="InterPro" id="IPR036028">
    <property type="entry name" value="SH3-like_dom_sf"/>
</dbReference>
<feature type="region of interest" description="Disordered" evidence="1">
    <location>
        <begin position="329"/>
        <end position="406"/>
    </location>
</feature>
<evidence type="ECO:0000313" key="4">
    <source>
        <dbReference type="EMBL" id="CAF3526217.1"/>
    </source>
</evidence>
<dbReference type="EMBL" id="CAJNXB010004174">
    <property type="protein sequence ID" value="CAF3362356.1"/>
    <property type="molecule type" value="Genomic_DNA"/>
</dbReference>
<evidence type="ECO:0000313" key="5">
    <source>
        <dbReference type="EMBL" id="CAF3605127.1"/>
    </source>
</evidence>
<dbReference type="Proteomes" id="UP000663869">
    <property type="component" value="Unassembled WGS sequence"/>
</dbReference>
<dbReference type="Proteomes" id="UP000663825">
    <property type="component" value="Unassembled WGS sequence"/>
</dbReference>
<feature type="region of interest" description="Disordered" evidence="1">
    <location>
        <begin position="453"/>
        <end position="517"/>
    </location>
</feature>
<evidence type="ECO:0000313" key="8">
    <source>
        <dbReference type="EMBL" id="CAF4407945.1"/>
    </source>
</evidence>
<name>A0A820PP72_9BILA</name>
<dbReference type="EMBL" id="CAJOBS010000291">
    <property type="protein sequence ID" value="CAF4544463.1"/>
    <property type="molecule type" value="Genomic_DNA"/>
</dbReference>
<reference evidence="8" key="1">
    <citation type="submission" date="2021-02" db="EMBL/GenBank/DDBJ databases">
        <authorList>
            <person name="Nowell W R."/>
        </authorList>
    </citation>
    <scope>NUCLEOTIDE SEQUENCE</scope>
</reference>
<feature type="compositionally biased region" description="Polar residues" evidence="1">
    <location>
        <begin position="366"/>
        <end position="378"/>
    </location>
</feature>
<feature type="compositionally biased region" description="Polar residues" evidence="1">
    <location>
        <begin position="329"/>
        <end position="358"/>
    </location>
</feature>
<feature type="region of interest" description="Disordered" evidence="1">
    <location>
        <begin position="305"/>
        <end position="324"/>
    </location>
</feature>
<sequence length="746" mass="83511">MWKKIKEILCKHTAYKDESTTPLGTATMTTSVIDLRSLPIMSSQRAETSGQHQSYRKLGAQTLNKTDEHCRSLFNLLPASLRPRHYYQHRQTSNKKGVDASTTAQPSSSNDIIRTDYDSGYMSQSLLNRTSSYASCYSAVATIMPISSMTRHRSIESLLQGHSKSNPANICIIVRKNFEPFAQAHIAVTKGMIVTALFSRGPWLYIRVDSNGKTGYIPRIICSLCHNRMRKANNLSVSSTDSSFSKEDELHLTEMSLKNEKDLGNSCKQPMNRYLSHSSAIINNNNNSNQRLEPISFDERERCNTYTLPRQPRSNVSSSKDRRLTISSINYPSLTSKQPSVNNKNDSKTTANNNSNSVIPARDTDSSSTQDSGYSESTPFFLVQQATPEHEQPPAHPILNSSKKSITTPHYATARRSTLLKIPDSINPSQPHQQQMNSNRNHRHTLLNGISTNEMINNDSNRRHTLDKNNNNKTINSTTSTNSAGSRPREFALIRNVRQDKSQSQQQRVKPSIYNLPKSHVQIPASIFLNHHRQKQQFGSSHSAFRPVQPTTKHKRASSEGHSRSISTASSSSSPSSTSASSSDVSLNVDKSLSKRRRLSCDLPVPILSKLNSNSLTRSVCDQSSSSIKLNHHSRTMSDILCDQFSEINIDAIEKDSMIQHHPKKLQNSQHCLFTTIKDYRSSRASFSVQRGDFVYVLKQVGQASYLVRKQNGGQIGFLPKALLQPATSTRIDAFLETHGFRETVI</sequence>
<feature type="region of interest" description="Disordered" evidence="1">
    <location>
        <begin position="534"/>
        <end position="589"/>
    </location>
</feature>
<dbReference type="Proteomes" id="UP000663865">
    <property type="component" value="Unassembled WGS sequence"/>
</dbReference>
<dbReference type="EMBL" id="CAJNYT010003840">
    <property type="protein sequence ID" value="CAF3605127.1"/>
    <property type="molecule type" value="Genomic_DNA"/>
</dbReference>
<gene>
    <name evidence="6" type="ORF">FME351_LOCUS27210</name>
    <name evidence="5" type="ORF">GRG538_LOCUS22882</name>
    <name evidence="7" type="ORF">HFQ381_LOCUS12471</name>
    <name evidence="4" type="ORF">KIK155_LOCUS17201</name>
    <name evidence="2" type="ORF">LUA448_LOCUS10794</name>
    <name evidence="10" type="ORF">QYT958_LOCUS13716</name>
    <name evidence="3" type="ORF">TIS948_LOCUS24295</name>
    <name evidence="9" type="ORF">TOA249_LOCUS6740</name>
    <name evidence="8" type="ORF">TSG867_LOCUS13493</name>
</gene>
<dbReference type="Proteomes" id="UP000663838">
    <property type="component" value="Unassembled WGS sequence"/>
</dbReference>
<evidence type="ECO:0000256" key="1">
    <source>
        <dbReference type="SAM" id="MobiDB-lite"/>
    </source>
</evidence>
<evidence type="ECO:0000313" key="2">
    <source>
        <dbReference type="EMBL" id="CAF3328801.1"/>
    </source>
</evidence>
<dbReference type="EMBL" id="CAJOBO010000753">
    <property type="protein sequence ID" value="CAF4284006.1"/>
    <property type="molecule type" value="Genomic_DNA"/>
</dbReference>
<evidence type="ECO:0000313" key="11">
    <source>
        <dbReference type="Proteomes" id="UP000663862"/>
    </source>
</evidence>
<evidence type="ECO:0000313" key="7">
    <source>
        <dbReference type="EMBL" id="CAF4284006.1"/>
    </source>
</evidence>
<dbReference type="Proteomes" id="UP000663833">
    <property type="component" value="Unassembled WGS sequence"/>
</dbReference>
<feature type="compositionally biased region" description="Polar residues" evidence="1">
    <location>
        <begin position="305"/>
        <end position="318"/>
    </location>
</feature>
<evidence type="ECO:0000313" key="3">
    <source>
        <dbReference type="EMBL" id="CAF3362356.1"/>
    </source>
</evidence>
<dbReference type="Proteomes" id="UP000663872">
    <property type="component" value="Unassembled WGS sequence"/>
</dbReference>
<dbReference type="EMBL" id="CAJOBR010001775">
    <property type="protein sequence ID" value="CAF4634628.1"/>
    <property type="molecule type" value="Genomic_DNA"/>
</dbReference>
<dbReference type="Proteomes" id="UP000663851">
    <property type="component" value="Unassembled WGS sequence"/>
</dbReference>
<dbReference type="Proteomes" id="UP000663848">
    <property type="component" value="Unassembled WGS sequence"/>
</dbReference>
<dbReference type="AlphaFoldDB" id="A0A820PP72"/>
<comment type="caution">
    <text evidence="8">The sequence shown here is derived from an EMBL/GenBank/DDBJ whole genome shotgun (WGS) entry which is preliminary data.</text>
</comment>
<dbReference type="EMBL" id="CAJNYD010001301">
    <property type="protein sequence ID" value="CAF3328801.1"/>
    <property type="molecule type" value="Genomic_DNA"/>
</dbReference>
<dbReference type="EMBL" id="CAJOBQ010000720">
    <property type="protein sequence ID" value="CAF4407945.1"/>
    <property type="molecule type" value="Genomic_DNA"/>
</dbReference>
<feature type="compositionally biased region" description="Low complexity" evidence="1">
    <location>
        <begin position="468"/>
        <end position="483"/>
    </location>
</feature>
<dbReference type="SUPFAM" id="SSF50044">
    <property type="entry name" value="SH3-domain"/>
    <property type="match status" value="1"/>
</dbReference>
<evidence type="ECO:0008006" key="12">
    <source>
        <dbReference type="Google" id="ProtNLM"/>
    </source>
</evidence>
<dbReference type="EMBL" id="CAJNYV010003034">
    <property type="protein sequence ID" value="CAF3526217.1"/>
    <property type="molecule type" value="Genomic_DNA"/>
</dbReference>
<evidence type="ECO:0000313" key="10">
    <source>
        <dbReference type="EMBL" id="CAF4634628.1"/>
    </source>
</evidence>
<protein>
    <recommendedName>
        <fullName evidence="12">SH3 domain-containing protein</fullName>
    </recommendedName>
</protein>